<feature type="transmembrane region" description="Helical" evidence="1">
    <location>
        <begin position="325"/>
        <end position="352"/>
    </location>
</feature>
<protein>
    <recommendedName>
        <fullName evidence="4">Transmembrane protein</fullName>
    </recommendedName>
</protein>
<dbReference type="EMBL" id="JANBUH010000006">
    <property type="protein sequence ID" value="KAJ2757134.1"/>
    <property type="molecule type" value="Genomic_DNA"/>
</dbReference>
<keyword evidence="1" id="KW-1133">Transmembrane helix</keyword>
<accession>A0A9W8H4A9</accession>
<dbReference type="AlphaFoldDB" id="A0A9W8H4A9"/>
<evidence type="ECO:0000313" key="2">
    <source>
        <dbReference type="EMBL" id="KAJ2757134.1"/>
    </source>
</evidence>
<dbReference type="OrthoDB" id="419711at2759"/>
<dbReference type="PANTHER" id="PTHR12242:SF1">
    <property type="entry name" value="MYND-TYPE DOMAIN-CONTAINING PROTEIN"/>
    <property type="match status" value="1"/>
</dbReference>
<keyword evidence="1" id="KW-0472">Membrane</keyword>
<dbReference type="GO" id="GO:0016020">
    <property type="term" value="C:membrane"/>
    <property type="evidence" value="ECO:0007669"/>
    <property type="project" value="TreeGrafter"/>
</dbReference>
<dbReference type="Proteomes" id="UP001140011">
    <property type="component" value="Unassembled WGS sequence"/>
</dbReference>
<feature type="transmembrane region" description="Helical" evidence="1">
    <location>
        <begin position="75"/>
        <end position="96"/>
    </location>
</feature>
<feature type="transmembrane region" description="Helical" evidence="1">
    <location>
        <begin position="43"/>
        <end position="63"/>
    </location>
</feature>
<feature type="transmembrane region" description="Helical" evidence="1">
    <location>
        <begin position="228"/>
        <end position="249"/>
    </location>
</feature>
<evidence type="ECO:0000256" key="1">
    <source>
        <dbReference type="SAM" id="Phobius"/>
    </source>
</evidence>
<evidence type="ECO:0008006" key="4">
    <source>
        <dbReference type="Google" id="ProtNLM"/>
    </source>
</evidence>
<proteinExistence type="predicted"/>
<feature type="transmembrane region" description="Helical" evidence="1">
    <location>
        <begin position="261"/>
        <end position="282"/>
    </location>
</feature>
<comment type="caution">
    <text evidence="2">The sequence shown here is derived from an EMBL/GenBank/DDBJ whole genome shotgun (WGS) entry which is preliminary data.</text>
</comment>
<evidence type="ECO:0000313" key="3">
    <source>
        <dbReference type="Proteomes" id="UP001140011"/>
    </source>
</evidence>
<keyword evidence="1" id="KW-0812">Transmembrane</keyword>
<gene>
    <name evidence="2" type="ORF">GGI19_000286</name>
</gene>
<organism evidence="2 3">
    <name type="scientific">Coemansia pectinata</name>
    <dbReference type="NCBI Taxonomy" id="1052879"/>
    <lineage>
        <taxon>Eukaryota</taxon>
        <taxon>Fungi</taxon>
        <taxon>Fungi incertae sedis</taxon>
        <taxon>Zoopagomycota</taxon>
        <taxon>Kickxellomycotina</taxon>
        <taxon>Kickxellomycetes</taxon>
        <taxon>Kickxellales</taxon>
        <taxon>Kickxellaceae</taxon>
        <taxon>Coemansia</taxon>
    </lineage>
</organism>
<keyword evidence="3" id="KW-1185">Reference proteome</keyword>
<reference evidence="2" key="1">
    <citation type="submission" date="2022-07" db="EMBL/GenBank/DDBJ databases">
        <title>Phylogenomic reconstructions and comparative analyses of Kickxellomycotina fungi.</title>
        <authorList>
            <person name="Reynolds N.K."/>
            <person name="Stajich J.E."/>
            <person name="Barry K."/>
            <person name="Grigoriev I.V."/>
            <person name="Crous P."/>
            <person name="Smith M.E."/>
        </authorList>
    </citation>
    <scope>NUCLEOTIDE SEQUENCE</scope>
    <source>
        <strain evidence="2">BCRC 34297</strain>
    </source>
</reference>
<name>A0A9W8H4A9_9FUNG</name>
<dbReference type="PANTHER" id="PTHR12242">
    <property type="entry name" value="OS02G0130600 PROTEIN-RELATED"/>
    <property type="match status" value="1"/>
</dbReference>
<sequence>MRARGILGRSKRWIGGFIHRFLFENDYLRDEYFTTSYMVPQRLLLCIRVVLFFYCLAVLATNLSINIVHEAGWSWAVYFTTLTYIGITMYYWFAAYNTARCLLKHRRVSRGSVAGRTISHPTPLPPDQLVLLAAASNRVFGTPASLVPVDGRAGYRETGLDRVRLLRLDTYHVNESQTNSEVSETVQDMSPLSDISVHSEVDITASTKISEQPARSAAHQLSLATQWILYELFACYAPLVSIIYWSILFPTQPAMDTVADMWTSVSMHALNTVLMGLEVLVFARSPFRWTHVSVALSAMLVYLGLVYMMVGLYDFYVYPFFSVQYFGAGGVAVFCVLLLDVAAISWVVLLMIHHWRDKAYPRKWPPVQCTPIAA</sequence>
<feature type="transmembrane region" description="Helical" evidence="1">
    <location>
        <begin position="294"/>
        <end position="313"/>
    </location>
</feature>